<dbReference type="EMBL" id="JALHBS010000122">
    <property type="protein sequence ID" value="MCP3057079.1"/>
    <property type="molecule type" value="Genomic_DNA"/>
</dbReference>
<gene>
    <name evidence="1" type="ORF">MJ956_18320</name>
</gene>
<comment type="caution">
    <text evidence="1">The sequence shown here is derived from an EMBL/GenBank/DDBJ whole genome shotgun (WGS) entry which is preliminary data.</text>
</comment>
<evidence type="ECO:0000313" key="1">
    <source>
        <dbReference type="EMBL" id="MCP3057079.1"/>
    </source>
</evidence>
<reference evidence="1" key="1">
    <citation type="submission" date="2022-03" db="EMBL/GenBank/DDBJ databases">
        <title>Aurantimonas Liuensis sp. Nov., isolated from the hadal seawater of the Mariana Trench.</title>
        <authorList>
            <person name="Liu R."/>
        </authorList>
    </citation>
    <scope>NUCLEOTIDE SEQUENCE</scope>
    <source>
        <strain evidence="1">LRZ36</strain>
    </source>
</reference>
<dbReference type="RefSeq" id="WP_253965864.1">
    <property type="nucleotide sequence ID" value="NZ_JALHBS010000122.1"/>
</dbReference>
<organism evidence="1 2">
    <name type="scientific">Aurantimonas marianensis</name>
    <dbReference type="NCBI Taxonomy" id="2920428"/>
    <lineage>
        <taxon>Bacteria</taxon>
        <taxon>Pseudomonadati</taxon>
        <taxon>Pseudomonadota</taxon>
        <taxon>Alphaproteobacteria</taxon>
        <taxon>Hyphomicrobiales</taxon>
        <taxon>Aurantimonadaceae</taxon>
        <taxon>Aurantimonas</taxon>
    </lineage>
</organism>
<evidence type="ECO:0000313" key="2">
    <source>
        <dbReference type="Proteomes" id="UP001155220"/>
    </source>
</evidence>
<accession>A0A9X2HGE6</accession>
<protein>
    <submittedName>
        <fullName evidence="1">Uncharacterized protein</fullName>
    </submittedName>
</protein>
<sequence>MTVERVTTVARTCRLVAIRESHRAQIDRLGLLHRPWVLLGGAPEPTMPEALQASHARVDINNSGLAAKRLGWGPAALTVRRPVESWEVFPDLETRAMLWFSPRPKWRQHWKLMRQRKAKIGTLVSLHPDDREAINMAMIGPEMISIGELGKPSTGIATLCYGLFLGVPEVVLSGFSFARTGHSYDTLARPRWQIAEDRHALQQLRGDPRVATSEPELAADTGLRLWAP</sequence>
<keyword evidence="2" id="KW-1185">Reference proteome</keyword>
<dbReference type="Proteomes" id="UP001155220">
    <property type="component" value="Unassembled WGS sequence"/>
</dbReference>
<proteinExistence type="predicted"/>
<name>A0A9X2HGE6_9HYPH</name>
<dbReference type="AlphaFoldDB" id="A0A9X2HGE6"/>